<comment type="caution">
    <text evidence="5">The sequence shown here is derived from an EMBL/GenBank/DDBJ whole genome shotgun (WGS) entry which is preliminary data.</text>
</comment>
<dbReference type="AlphaFoldDB" id="A0A1A7R217"/>
<keyword evidence="1" id="KW-0805">Transcription regulation</keyword>
<dbReference type="SUPFAM" id="SSF55008">
    <property type="entry name" value="HMA, heavy metal-associated domain"/>
    <property type="match status" value="1"/>
</dbReference>
<dbReference type="OrthoDB" id="952277at2"/>
<name>A0A1A7R217_9FLAO</name>
<dbReference type="Gene3D" id="3.30.70.100">
    <property type="match status" value="1"/>
</dbReference>
<dbReference type="Proteomes" id="UP000248987">
    <property type="component" value="Unassembled WGS sequence"/>
</dbReference>
<organism evidence="5 6">
    <name type="scientific">Gelidibacter algens</name>
    <dbReference type="NCBI Taxonomy" id="49280"/>
    <lineage>
        <taxon>Bacteria</taxon>
        <taxon>Pseudomonadati</taxon>
        <taxon>Bacteroidota</taxon>
        <taxon>Flavobacteriia</taxon>
        <taxon>Flavobacteriales</taxon>
        <taxon>Flavobacteriaceae</taxon>
        <taxon>Gelidibacter</taxon>
    </lineage>
</organism>
<dbReference type="SUPFAM" id="SSF46689">
    <property type="entry name" value="Homeodomain-like"/>
    <property type="match status" value="1"/>
</dbReference>
<dbReference type="PROSITE" id="PS01124">
    <property type="entry name" value="HTH_ARAC_FAMILY_2"/>
    <property type="match status" value="1"/>
</dbReference>
<gene>
    <name evidence="5" type="ORF">LX77_03150</name>
</gene>
<dbReference type="EMBL" id="QLLQ01000015">
    <property type="protein sequence ID" value="RAJ20624.1"/>
    <property type="molecule type" value="Genomic_DNA"/>
</dbReference>
<evidence type="ECO:0000256" key="1">
    <source>
        <dbReference type="ARBA" id="ARBA00023015"/>
    </source>
</evidence>
<dbReference type="PANTHER" id="PTHR43280:SF2">
    <property type="entry name" value="HTH-TYPE TRANSCRIPTIONAL REGULATOR EXSA"/>
    <property type="match status" value="1"/>
</dbReference>
<reference evidence="5 6" key="1">
    <citation type="submission" date="2018-06" db="EMBL/GenBank/DDBJ databases">
        <title>Genomic Encyclopedia of Archaeal and Bacterial Type Strains, Phase II (KMG-II): from individual species to whole genera.</title>
        <authorList>
            <person name="Goeker M."/>
        </authorList>
    </citation>
    <scope>NUCLEOTIDE SEQUENCE [LARGE SCALE GENOMIC DNA]</scope>
    <source>
        <strain evidence="5 6">DSM 12408</strain>
    </source>
</reference>
<dbReference type="InterPro" id="IPR009057">
    <property type="entry name" value="Homeodomain-like_sf"/>
</dbReference>
<dbReference type="GO" id="GO:0003700">
    <property type="term" value="F:DNA-binding transcription factor activity"/>
    <property type="evidence" value="ECO:0007669"/>
    <property type="project" value="InterPro"/>
</dbReference>
<dbReference type="InterPro" id="IPR036163">
    <property type="entry name" value="HMA_dom_sf"/>
</dbReference>
<dbReference type="PANTHER" id="PTHR43280">
    <property type="entry name" value="ARAC-FAMILY TRANSCRIPTIONAL REGULATOR"/>
    <property type="match status" value="1"/>
</dbReference>
<evidence type="ECO:0000256" key="2">
    <source>
        <dbReference type="ARBA" id="ARBA00023125"/>
    </source>
</evidence>
<evidence type="ECO:0000259" key="4">
    <source>
        <dbReference type="PROSITE" id="PS01124"/>
    </source>
</evidence>
<evidence type="ECO:0000256" key="3">
    <source>
        <dbReference type="ARBA" id="ARBA00023163"/>
    </source>
</evidence>
<dbReference type="RefSeq" id="WP_066433033.1">
    <property type="nucleotide sequence ID" value="NZ_LZRN01000012.1"/>
</dbReference>
<sequence length="185" mass="21023">MTQILHIKNMVCDRCKSTVLGELKNLGYTVNSLELGQVVLNGNIPRDNSILEQTLKKHGFEIIKEETEVLIEEIKIALIKKIENQDNANLSSFLAKTFNKSASALSKLFSKTEGMTIEKYEINLKIEKVKELIQLGQLNFSEIAYSLDYNNSGHLARQFKNVTGMSMTAFKNLQQWNRKAIDQIV</sequence>
<dbReference type="InterPro" id="IPR018060">
    <property type="entry name" value="HTH_AraC"/>
</dbReference>
<protein>
    <submittedName>
        <fullName evidence="5">Helix-turn-helix protein</fullName>
    </submittedName>
</protein>
<dbReference type="STRING" id="49280.A9996_08060"/>
<keyword evidence="3" id="KW-0804">Transcription</keyword>
<feature type="domain" description="HTH araC/xylS-type" evidence="4">
    <location>
        <begin position="94"/>
        <end position="173"/>
    </location>
</feature>
<accession>A0A1A7R217</accession>
<evidence type="ECO:0000313" key="6">
    <source>
        <dbReference type="Proteomes" id="UP000248987"/>
    </source>
</evidence>
<keyword evidence="6" id="KW-1185">Reference proteome</keyword>
<proteinExistence type="predicted"/>
<dbReference type="GO" id="GO:0043565">
    <property type="term" value="F:sequence-specific DNA binding"/>
    <property type="evidence" value="ECO:0007669"/>
    <property type="project" value="InterPro"/>
</dbReference>
<evidence type="ECO:0000313" key="5">
    <source>
        <dbReference type="EMBL" id="RAJ20624.1"/>
    </source>
</evidence>
<dbReference type="GO" id="GO:0046872">
    <property type="term" value="F:metal ion binding"/>
    <property type="evidence" value="ECO:0007669"/>
    <property type="project" value="InterPro"/>
</dbReference>
<dbReference type="SMART" id="SM00342">
    <property type="entry name" value="HTH_ARAC"/>
    <property type="match status" value="1"/>
</dbReference>
<dbReference type="Gene3D" id="1.10.10.60">
    <property type="entry name" value="Homeodomain-like"/>
    <property type="match status" value="1"/>
</dbReference>
<dbReference type="Pfam" id="PF12833">
    <property type="entry name" value="HTH_18"/>
    <property type="match status" value="1"/>
</dbReference>
<keyword evidence="2" id="KW-0238">DNA-binding</keyword>